<reference evidence="2" key="1">
    <citation type="journal article" date="2013" name="Nature">
        <title>Pan genome of the phytoplankton Emiliania underpins its global distribution.</title>
        <authorList>
            <person name="Read B.A."/>
            <person name="Kegel J."/>
            <person name="Klute M.J."/>
            <person name="Kuo A."/>
            <person name="Lefebvre S.C."/>
            <person name="Maumus F."/>
            <person name="Mayer C."/>
            <person name="Miller J."/>
            <person name="Monier A."/>
            <person name="Salamov A."/>
            <person name="Young J."/>
            <person name="Aguilar M."/>
            <person name="Claverie J.M."/>
            <person name="Frickenhaus S."/>
            <person name="Gonzalez K."/>
            <person name="Herman E.K."/>
            <person name="Lin Y.C."/>
            <person name="Napier J."/>
            <person name="Ogata H."/>
            <person name="Sarno A.F."/>
            <person name="Shmutz J."/>
            <person name="Schroeder D."/>
            <person name="de Vargas C."/>
            <person name="Verret F."/>
            <person name="von Dassow P."/>
            <person name="Valentin K."/>
            <person name="Van de Peer Y."/>
            <person name="Wheeler G."/>
            <person name="Dacks J.B."/>
            <person name="Delwiche C.F."/>
            <person name="Dyhrman S.T."/>
            <person name="Glockner G."/>
            <person name="John U."/>
            <person name="Richards T."/>
            <person name="Worden A.Z."/>
            <person name="Zhang X."/>
            <person name="Grigoriev I.V."/>
            <person name="Allen A.E."/>
            <person name="Bidle K."/>
            <person name="Borodovsky M."/>
            <person name="Bowler C."/>
            <person name="Brownlee C."/>
            <person name="Cock J.M."/>
            <person name="Elias M."/>
            <person name="Gladyshev V.N."/>
            <person name="Groth M."/>
            <person name="Guda C."/>
            <person name="Hadaegh A."/>
            <person name="Iglesias-Rodriguez M.D."/>
            <person name="Jenkins J."/>
            <person name="Jones B.M."/>
            <person name="Lawson T."/>
            <person name="Leese F."/>
            <person name="Lindquist E."/>
            <person name="Lobanov A."/>
            <person name="Lomsadze A."/>
            <person name="Malik S.B."/>
            <person name="Marsh M.E."/>
            <person name="Mackinder L."/>
            <person name="Mock T."/>
            <person name="Mueller-Roeber B."/>
            <person name="Pagarete A."/>
            <person name="Parker M."/>
            <person name="Probert I."/>
            <person name="Quesneville H."/>
            <person name="Raines C."/>
            <person name="Rensing S.A."/>
            <person name="Riano-Pachon D.M."/>
            <person name="Richier S."/>
            <person name="Rokitta S."/>
            <person name="Shiraiwa Y."/>
            <person name="Soanes D.M."/>
            <person name="van der Giezen M."/>
            <person name="Wahlund T.M."/>
            <person name="Williams B."/>
            <person name="Wilson W."/>
            <person name="Wolfe G."/>
            <person name="Wurch L.L."/>
        </authorList>
    </citation>
    <scope>NUCLEOTIDE SEQUENCE</scope>
</reference>
<dbReference type="RefSeq" id="XP_005758103.1">
    <property type="nucleotide sequence ID" value="XM_005758046.1"/>
</dbReference>
<dbReference type="EnsemblProtists" id="EOD05674">
    <property type="protein sequence ID" value="EOD05674"/>
    <property type="gene ID" value="EMIHUDRAFT_220150"/>
</dbReference>
<reference evidence="1" key="2">
    <citation type="submission" date="2024-10" db="UniProtKB">
        <authorList>
            <consortium name="EnsemblProtists"/>
        </authorList>
    </citation>
    <scope>IDENTIFICATION</scope>
</reference>
<evidence type="ECO:0000313" key="1">
    <source>
        <dbReference type="EnsemblProtists" id="EOD05674"/>
    </source>
</evidence>
<dbReference type="AlphaFoldDB" id="A0A0D3I339"/>
<dbReference type="GeneID" id="17251766"/>
<accession>A0A0D3I339</accession>
<organism evidence="1 2">
    <name type="scientific">Emiliania huxleyi (strain CCMP1516)</name>
    <dbReference type="NCBI Taxonomy" id="280463"/>
    <lineage>
        <taxon>Eukaryota</taxon>
        <taxon>Haptista</taxon>
        <taxon>Haptophyta</taxon>
        <taxon>Prymnesiophyceae</taxon>
        <taxon>Isochrysidales</taxon>
        <taxon>Noelaerhabdaceae</taxon>
        <taxon>Emiliania</taxon>
    </lineage>
</organism>
<dbReference type="PaxDb" id="2903-EOD05674"/>
<dbReference type="Proteomes" id="UP000013827">
    <property type="component" value="Unassembled WGS sequence"/>
</dbReference>
<dbReference type="HOGENOM" id="CLU_2255276_0_0_1"/>
<dbReference type="KEGG" id="ehx:EMIHUDRAFT_220150"/>
<evidence type="ECO:0000313" key="2">
    <source>
        <dbReference type="Proteomes" id="UP000013827"/>
    </source>
</evidence>
<proteinExistence type="predicted"/>
<keyword evidence="2" id="KW-1185">Reference proteome</keyword>
<name>A0A0D3I339_EMIH1</name>
<protein>
    <submittedName>
        <fullName evidence="1">Uncharacterized protein</fullName>
    </submittedName>
</protein>
<sequence length="104" mass="11619">MFRFHETRNVSATMPKYQANAVPRAQAAINQLIGVDFPPGPHCVPWYVIISLQKGGTLPFVLGLMWYFDNYSVSACFYAAAHGSYGLIWLLKHCVGADPKCEPR</sequence>